<dbReference type="Proteomes" id="UP000784294">
    <property type="component" value="Unassembled WGS sequence"/>
</dbReference>
<accession>A0A448WYZ9</accession>
<gene>
    <name evidence="2" type="ORF">PXEA_LOCUS17107</name>
</gene>
<evidence type="ECO:0000313" key="3">
    <source>
        <dbReference type="Proteomes" id="UP000784294"/>
    </source>
</evidence>
<dbReference type="AlphaFoldDB" id="A0A448WYZ9"/>
<proteinExistence type="predicted"/>
<dbReference type="EMBL" id="CAAALY010063188">
    <property type="protein sequence ID" value="VEL23667.1"/>
    <property type="molecule type" value="Genomic_DNA"/>
</dbReference>
<feature type="signal peptide" evidence="1">
    <location>
        <begin position="1"/>
        <end position="17"/>
    </location>
</feature>
<comment type="caution">
    <text evidence="2">The sequence shown here is derived from an EMBL/GenBank/DDBJ whole genome shotgun (WGS) entry which is preliminary data.</text>
</comment>
<evidence type="ECO:0000313" key="2">
    <source>
        <dbReference type="EMBL" id="VEL23667.1"/>
    </source>
</evidence>
<reference evidence="2" key="1">
    <citation type="submission" date="2018-11" db="EMBL/GenBank/DDBJ databases">
        <authorList>
            <consortium name="Pathogen Informatics"/>
        </authorList>
    </citation>
    <scope>NUCLEOTIDE SEQUENCE</scope>
</reference>
<sequence>MLMLALALTLTSRGALSSNVVGISSKLRSFIGSGQRRKEALLSWKGHEEKASALGWKGLKNATLKDWSFSFFTTGSCCCQAQLVERIYSEVVRQSSCHDSQHQTVDLVHSQTFRRHRGQSLDECSAKNGYTITPFSVLVYLSTLYTLENVPSPLFDAGNQESCHESRRLQTRYVLHSRHDNRTKLRPRGQPTSVH</sequence>
<protein>
    <recommendedName>
        <fullName evidence="4">Secreted protein</fullName>
    </recommendedName>
</protein>
<keyword evidence="3" id="KW-1185">Reference proteome</keyword>
<organism evidence="2 3">
    <name type="scientific">Protopolystoma xenopodis</name>
    <dbReference type="NCBI Taxonomy" id="117903"/>
    <lineage>
        <taxon>Eukaryota</taxon>
        <taxon>Metazoa</taxon>
        <taxon>Spiralia</taxon>
        <taxon>Lophotrochozoa</taxon>
        <taxon>Platyhelminthes</taxon>
        <taxon>Monogenea</taxon>
        <taxon>Polyopisthocotylea</taxon>
        <taxon>Polystomatidea</taxon>
        <taxon>Polystomatidae</taxon>
        <taxon>Protopolystoma</taxon>
    </lineage>
</organism>
<evidence type="ECO:0008006" key="4">
    <source>
        <dbReference type="Google" id="ProtNLM"/>
    </source>
</evidence>
<feature type="chain" id="PRO_5019397671" description="Secreted protein" evidence="1">
    <location>
        <begin position="18"/>
        <end position="195"/>
    </location>
</feature>
<name>A0A448WYZ9_9PLAT</name>
<evidence type="ECO:0000256" key="1">
    <source>
        <dbReference type="SAM" id="SignalP"/>
    </source>
</evidence>
<keyword evidence="1" id="KW-0732">Signal</keyword>